<keyword evidence="3" id="KW-0804">Transcription</keyword>
<dbReference type="PROSITE" id="PS50977">
    <property type="entry name" value="HTH_TETR_2"/>
    <property type="match status" value="1"/>
</dbReference>
<dbReference type="InterPro" id="IPR023772">
    <property type="entry name" value="DNA-bd_HTH_TetR-type_CS"/>
</dbReference>
<name>A0A0S4QM29_9ACTN</name>
<feature type="DNA-binding region" description="H-T-H motif" evidence="4">
    <location>
        <begin position="69"/>
        <end position="88"/>
    </location>
</feature>
<dbReference type="Proteomes" id="UP000198802">
    <property type="component" value="Unassembled WGS sequence"/>
</dbReference>
<evidence type="ECO:0000256" key="5">
    <source>
        <dbReference type="SAM" id="MobiDB-lite"/>
    </source>
</evidence>
<evidence type="ECO:0000256" key="3">
    <source>
        <dbReference type="ARBA" id="ARBA00023163"/>
    </source>
</evidence>
<dbReference type="GO" id="GO:0000976">
    <property type="term" value="F:transcription cis-regulatory region binding"/>
    <property type="evidence" value="ECO:0007669"/>
    <property type="project" value="TreeGrafter"/>
</dbReference>
<evidence type="ECO:0000256" key="4">
    <source>
        <dbReference type="PROSITE-ProRule" id="PRU00335"/>
    </source>
</evidence>
<reference evidence="8" key="1">
    <citation type="submission" date="2015-11" db="EMBL/GenBank/DDBJ databases">
        <authorList>
            <person name="Varghese N."/>
        </authorList>
    </citation>
    <scope>NUCLEOTIDE SEQUENCE [LARGE SCALE GENOMIC DNA]</scope>
    <source>
        <strain evidence="8">DSM 45899</strain>
    </source>
</reference>
<proteinExistence type="predicted"/>
<evidence type="ECO:0000313" key="7">
    <source>
        <dbReference type="EMBL" id="CUU56647.1"/>
    </source>
</evidence>
<protein>
    <submittedName>
        <fullName evidence="7">DNA-binding transcriptional regulator, AcrR family</fullName>
    </submittedName>
</protein>
<evidence type="ECO:0000256" key="1">
    <source>
        <dbReference type="ARBA" id="ARBA00023015"/>
    </source>
</evidence>
<evidence type="ECO:0000313" key="8">
    <source>
        <dbReference type="Proteomes" id="UP000198802"/>
    </source>
</evidence>
<dbReference type="PANTHER" id="PTHR30055">
    <property type="entry name" value="HTH-TYPE TRANSCRIPTIONAL REGULATOR RUTR"/>
    <property type="match status" value="1"/>
</dbReference>
<dbReference type="Pfam" id="PF00440">
    <property type="entry name" value="TetR_N"/>
    <property type="match status" value="1"/>
</dbReference>
<dbReference type="EMBL" id="FAOZ01000008">
    <property type="protein sequence ID" value="CUU56647.1"/>
    <property type="molecule type" value="Genomic_DNA"/>
</dbReference>
<feature type="domain" description="HTH tetR-type" evidence="6">
    <location>
        <begin position="46"/>
        <end position="106"/>
    </location>
</feature>
<organism evidence="7 8">
    <name type="scientific">Parafrankia irregularis</name>
    <dbReference type="NCBI Taxonomy" id="795642"/>
    <lineage>
        <taxon>Bacteria</taxon>
        <taxon>Bacillati</taxon>
        <taxon>Actinomycetota</taxon>
        <taxon>Actinomycetes</taxon>
        <taxon>Frankiales</taxon>
        <taxon>Frankiaceae</taxon>
        <taxon>Parafrankia</taxon>
    </lineage>
</organism>
<dbReference type="PRINTS" id="PR00455">
    <property type="entry name" value="HTHTETR"/>
</dbReference>
<keyword evidence="8" id="KW-1185">Reference proteome</keyword>
<keyword evidence="2 4" id="KW-0238">DNA-binding</keyword>
<dbReference type="InterPro" id="IPR001647">
    <property type="entry name" value="HTH_TetR"/>
</dbReference>
<dbReference type="InterPro" id="IPR009057">
    <property type="entry name" value="Homeodomain-like_sf"/>
</dbReference>
<feature type="compositionally biased region" description="Low complexity" evidence="5">
    <location>
        <begin position="29"/>
        <end position="38"/>
    </location>
</feature>
<accession>A0A0S4QM29</accession>
<sequence>MTPEPVGVGRRSAGRARTSAVAEDEDAAVARPAAVESPKTTRRRRGEPRRLLLAAARELFSAQGYAVISTREIAEHAGVSETLLFRHFGSKAGLFREALALPFVEFIQDFSHRWRSGEMDALDDESFARQLNGGLYDLFRQNRSLVLMLWADNLPRDDEWASIGMAEIDKAMRELVKIGNEETIRRQGKAMPRHDLATRATLAMVAGMAVFGESFYGKRRPSRRAIVEELTQTSMHGRLHRSV</sequence>
<dbReference type="SUPFAM" id="SSF46689">
    <property type="entry name" value="Homeodomain-like"/>
    <property type="match status" value="1"/>
</dbReference>
<dbReference type="PANTHER" id="PTHR30055:SF234">
    <property type="entry name" value="HTH-TYPE TRANSCRIPTIONAL REGULATOR BETI"/>
    <property type="match status" value="1"/>
</dbReference>
<feature type="region of interest" description="Disordered" evidence="5">
    <location>
        <begin position="1"/>
        <end position="47"/>
    </location>
</feature>
<dbReference type="InterPro" id="IPR050109">
    <property type="entry name" value="HTH-type_TetR-like_transc_reg"/>
</dbReference>
<dbReference type="GO" id="GO:0003700">
    <property type="term" value="F:DNA-binding transcription factor activity"/>
    <property type="evidence" value="ECO:0007669"/>
    <property type="project" value="TreeGrafter"/>
</dbReference>
<dbReference type="AlphaFoldDB" id="A0A0S4QM29"/>
<evidence type="ECO:0000259" key="6">
    <source>
        <dbReference type="PROSITE" id="PS50977"/>
    </source>
</evidence>
<evidence type="ECO:0000256" key="2">
    <source>
        <dbReference type="ARBA" id="ARBA00023125"/>
    </source>
</evidence>
<dbReference type="PROSITE" id="PS01081">
    <property type="entry name" value="HTH_TETR_1"/>
    <property type="match status" value="1"/>
</dbReference>
<feature type="compositionally biased region" description="Low complexity" evidence="5">
    <location>
        <begin position="1"/>
        <end position="21"/>
    </location>
</feature>
<dbReference type="Gene3D" id="1.10.357.10">
    <property type="entry name" value="Tetracycline Repressor, domain 2"/>
    <property type="match status" value="1"/>
</dbReference>
<keyword evidence="1" id="KW-0805">Transcription regulation</keyword>
<gene>
    <name evidence="7" type="ORF">Ga0074812_108175</name>
</gene>